<feature type="domain" description="TRUD" evidence="13">
    <location>
        <begin position="325"/>
        <end position="551"/>
    </location>
</feature>
<keyword evidence="9" id="KW-0539">Nucleus</keyword>
<dbReference type="InterPro" id="IPR002043">
    <property type="entry name" value="UDG_fam1"/>
</dbReference>
<dbReference type="GeneID" id="24919443"/>
<keyword evidence="9" id="KW-0496">Mitochondrion</keyword>
<dbReference type="InterPro" id="IPR011760">
    <property type="entry name" value="PsdUridine_synth_TruD_insert"/>
</dbReference>
<evidence type="ECO:0000256" key="9">
    <source>
        <dbReference type="HAMAP-Rule" id="MF_03166"/>
    </source>
</evidence>
<dbReference type="Pfam" id="PF06984">
    <property type="entry name" value="MRP-L47"/>
    <property type="match status" value="1"/>
</dbReference>
<dbReference type="PANTHER" id="PTHR13326:SF21">
    <property type="entry name" value="PSEUDOURIDYLATE SYNTHASE PUS7L"/>
    <property type="match status" value="1"/>
</dbReference>
<dbReference type="Gene3D" id="3.30.2350.20">
    <property type="entry name" value="TruD, catalytic domain"/>
    <property type="match status" value="1"/>
</dbReference>
<keyword evidence="8" id="KW-0413">Isomerase</keyword>
<dbReference type="GO" id="GO:0003735">
    <property type="term" value="F:structural constituent of ribosome"/>
    <property type="evidence" value="ECO:0007669"/>
    <property type="project" value="InterPro"/>
</dbReference>
<dbReference type="NCBIfam" id="TIGR00628">
    <property type="entry name" value="ung"/>
    <property type="match status" value="1"/>
</dbReference>
<dbReference type="InterPro" id="IPR020103">
    <property type="entry name" value="PsdUridine_synth_cat_dom_sf"/>
</dbReference>
<evidence type="ECO:0000256" key="12">
    <source>
        <dbReference type="SAM" id="MobiDB-lite"/>
    </source>
</evidence>
<dbReference type="InterPro" id="IPR010729">
    <property type="entry name" value="Ribosomal_uL29_mit"/>
</dbReference>
<evidence type="ECO:0000256" key="3">
    <source>
        <dbReference type="ARBA" id="ARBA00008184"/>
    </source>
</evidence>
<keyword evidence="5 9" id="KW-0227">DNA damage</keyword>
<dbReference type="CDD" id="cd02576">
    <property type="entry name" value="PseudoU_synth_ScPUS7"/>
    <property type="match status" value="1"/>
</dbReference>
<dbReference type="Proteomes" id="UP000008312">
    <property type="component" value="Unassembled WGS sequence"/>
</dbReference>
<keyword evidence="7 9" id="KW-0234">DNA repair</keyword>
<evidence type="ECO:0000256" key="4">
    <source>
        <dbReference type="ARBA" id="ARBA00012030"/>
    </source>
</evidence>
<sequence>MQTTEGGEEKKLETQNSENLAQKRQAEESGAEPESKVRRSVKNIVCVTEKDVGIEKYVSTSPGIRCVLKNSCDDFIVREIDKDGNVVDLVSEELPPEDQVEEDTMTEEEGWKRLHSLFDDAVCDSIASLLSQIQANSNTDAQCSLRAISSKETRREVHQIIRKAFPSLQSDTDGDVIVLRSAANPNHFHKTQRKQWPYPDRNYVEFTLKKRGKDTMSVINSICNACRRAAKAFTVYGTKDKRAITFQKVVAYRISPSELKTAVAKIRDISIGDFCYVNEPASIGKNRGNRFTITLRGLRANNPESSIEVLRSRLDETVASLRTAGYLNYYGLQRFGNRGYNISIGCHMLRSEWESAVLAILESSGKGETEKAAAKLRETGDGLEAMKLLPKSFQTESKLLRALGKSGGKGYSNALASIPYTRRTLYVHSVQSFLFNRMVSARIDLGMKLLPGDLVSPVSPVFPVSTSNSAESNVETLFLQAEIIEITAENQEQYSMHELVLPLPGISTRIPANLADVYEKTMNELGLEKDCWSKAVREYQMHGSYRRMLLRPRDMEGSVNEEDDSVVLSFSLDSGCYATMLIREVTKYETDVKSQLTSDPEDNGSVLQSFCKTSATYDFGKVFHSSCFYARHCKACYCTIKIERIVQDKKKQEPVSEEDQKPCTSWIGPFRSGVSGTWGEFIAKEASKSYFKSLLAFLEKEEKAGEKIFPPRPEVFNAFVYCPWENVKVVIIGQDPYHDDRQVRSLCVLRHIQAQGLCFSVNKGIPIPPSLRNIYTEIHSDLGLPIPKHGSLVHWAKQGVLLLNACLTVRAHKANSHKKKGWETFTDNVIKEVSDKKKNVVFLLWGKPAQEKGAVVDTTRHLVLKSAHPSPLSAFKGEKFFDHHHFSLTNKYLKEHGLEEIDWSVDNFHVCFTQCLDRKEKSTEFLESHNSPFCGFVPSMSFRRLAAVASIIPKRGLEEFVSQTSVAGKDVVYGRAWKSSELRLKSFDDLHKLWYVLLKERNALLTEKYDCESRNVAMVHPERLHKVKLSMKRLKGVLGERKIEYERLQREMSNAEEQTESVSKLVE</sequence>
<evidence type="ECO:0000313" key="14">
    <source>
        <dbReference type="EMBL" id="CBK22200.2"/>
    </source>
</evidence>
<dbReference type="GO" id="GO:0001522">
    <property type="term" value="P:pseudouridine synthesis"/>
    <property type="evidence" value="ECO:0007669"/>
    <property type="project" value="InterPro"/>
</dbReference>
<evidence type="ECO:0000259" key="13">
    <source>
        <dbReference type="PROSITE" id="PS50984"/>
    </source>
</evidence>
<feature type="coiled-coil region" evidence="11">
    <location>
        <begin position="1031"/>
        <end position="1065"/>
    </location>
</feature>
<dbReference type="CDD" id="cd10027">
    <property type="entry name" value="UDG-F1-like"/>
    <property type="match status" value="1"/>
</dbReference>
<feature type="active site" description="Proton acceptor" evidence="9 10">
    <location>
        <position position="735"/>
    </location>
</feature>
<feature type="region of interest" description="Disordered" evidence="12">
    <location>
        <begin position="1"/>
        <end position="35"/>
    </location>
</feature>
<dbReference type="EC" id="3.2.2.27" evidence="4 9"/>
<dbReference type="GO" id="GO:0006284">
    <property type="term" value="P:base-excision repair"/>
    <property type="evidence" value="ECO:0007669"/>
    <property type="project" value="UniProtKB-UniRule"/>
</dbReference>
<evidence type="ECO:0000256" key="1">
    <source>
        <dbReference type="ARBA" id="ARBA00001400"/>
    </source>
</evidence>
<dbReference type="InterPro" id="IPR036895">
    <property type="entry name" value="Uracil-DNA_glycosylase-like_sf"/>
</dbReference>
<comment type="similarity">
    <text evidence="3 9">Belongs to the uracil-DNA glycosylase (UDG) superfamily. UNG family.</text>
</comment>
<dbReference type="GO" id="GO:0004844">
    <property type="term" value="F:uracil DNA N-glycosylase activity"/>
    <property type="evidence" value="ECO:0007669"/>
    <property type="project" value="UniProtKB-UniRule"/>
</dbReference>
<dbReference type="InterPro" id="IPR001656">
    <property type="entry name" value="PsdUridine_synth_TruD"/>
</dbReference>
<keyword evidence="6 9" id="KW-0378">Hydrolase</keyword>
<dbReference type="Pfam" id="PF01142">
    <property type="entry name" value="TruD"/>
    <property type="match status" value="1"/>
</dbReference>
<keyword evidence="11" id="KW-0175">Coiled coil</keyword>
<evidence type="ECO:0000256" key="2">
    <source>
        <dbReference type="ARBA" id="ARBA00007953"/>
    </source>
</evidence>
<proteinExistence type="inferred from homology"/>
<dbReference type="InterPro" id="IPR018085">
    <property type="entry name" value="Ura-DNA_Glyclase_AS"/>
</dbReference>
<dbReference type="SUPFAM" id="SSF52141">
    <property type="entry name" value="Uracil-DNA glycosylase-like"/>
    <property type="match status" value="1"/>
</dbReference>
<dbReference type="InterPro" id="IPR042214">
    <property type="entry name" value="TruD_catalytic"/>
</dbReference>
<dbReference type="RefSeq" id="XP_012896248.1">
    <property type="nucleotide sequence ID" value="XM_013040794.1"/>
</dbReference>
<dbReference type="NCBIfam" id="TIGR00094">
    <property type="entry name" value="tRNA_TruD_broad"/>
    <property type="match status" value="1"/>
</dbReference>
<name>D8M2A5_BLAHO</name>
<dbReference type="HAMAP" id="MF_00148">
    <property type="entry name" value="UDG"/>
    <property type="match status" value="1"/>
</dbReference>
<dbReference type="GO" id="GO:0005761">
    <property type="term" value="C:mitochondrial ribosome"/>
    <property type="evidence" value="ECO:0007669"/>
    <property type="project" value="InterPro"/>
</dbReference>
<dbReference type="PANTHER" id="PTHR13326">
    <property type="entry name" value="TRNA PSEUDOURIDINE SYNTHASE D"/>
    <property type="match status" value="1"/>
</dbReference>
<accession>D8M2A5</accession>
<dbReference type="OrthoDB" id="10031947at2759"/>
<keyword evidence="15" id="KW-1185">Reference proteome</keyword>
<dbReference type="GO" id="GO:0003723">
    <property type="term" value="F:RNA binding"/>
    <property type="evidence" value="ECO:0007669"/>
    <property type="project" value="InterPro"/>
</dbReference>
<evidence type="ECO:0000256" key="6">
    <source>
        <dbReference type="ARBA" id="ARBA00022801"/>
    </source>
</evidence>
<protein>
    <recommendedName>
        <fullName evidence="4 9">Uracil-DNA glycosylase</fullName>
        <shortName evidence="9">UDG</shortName>
        <ecNumber evidence="4 9">3.2.2.27</ecNumber>
    </recommendedName>
</protein>
<dbReference type="Gene3D" id="6.10.330.20">
    <property type="match status" value="1"/>
</dbReference>
<comment type="function">
    <text evidence="9">Excises uracil residues from the DNA which can arise as a result of misincorporation of dUMP residues by DNA polymerase or due to deamination of cytosine.</text>
</comment>
<dbReference type="NCBIfam" id="NF003591">
    <property type="entry name" value="PRK05254.1-4"/>
    <property type="match status" value="1"/>
</dbReference>
<evidence type="ECO:0000256" key="8">
    <source>
        <dbReference type="ARBA" id="ARBA00023235"/>
    </source>
</evidence>
<dbReference type="SUPFAM" id="SSF55120">
    <property type="entry name" value="Pseudouridine synthase"/>
    <property type="match status" value="1"/>
</dbReference>
<reference evidence="14" key="1">
    <citation type="submission" date="2010-02" db="EMBL/GenBank/DDBJ databases">
        <title>Sequencing and annotation of the Blastocystis hominis genome.</title>
        <authorList>
            <person name="Wincker P."/>
        </authorList>
    </citation>
    <scope>NUCLEOTIDE SEQUENCE</scope>
    <source>
        <strain evidence="14">Singapore isolate B</strain>
    </source>
</reference>
<evidence type="ECO:0000256" key="11">
    <source>
        <dbReference type="SAM" id="Coils"/>
    </source>
</evidence>
<dbReference type="PROSITE" id="PS50984">
    <property type="entry name" value="TRUD"/>
    <property type="match status" value="1"/>
</dbReference>
<organism evidence="14">
    <name type="scientific">Blastocystis hominis</name>
    <dbReference type="NCBI Taxonomy" id="12968"/>
    <lineage>
        <taxon>Eukaryota</taxon>
        <taxon>Sar</taxon>
        <taxon>Stramenopiles</taxon>
        <taxon>Bigyra</taxon>
        <taxon>Opalozoa</taxon>
        <taxon>Opalinata</taxon>
        <taxon>Blastocystidae</taxon>
        <taxon>Blastocystis</taxon>
    </lineage>
</organism>
<dbReference type="NCBIfam" id="NF003588">
    <property type="entry name" value="PRK05254.1-1"/>
    <property type="match status" value="1"/>
</dbReference>
<dbReference type="GO" id="GO:0009982">
    <property type="term" value="F:pseudouridine synthase activity"/>
    <property type="evidence" value="ECO:0007669"/>
    <property type="project" value="InterPro"/>
</dbReference>
<dbReference type="EMBL" id="FN668648">
    <property type="protein sequence ID" value="CBK22200.2"/>
    <property type="molecule type" value="Genomic_DNA"/>
</dbReference>
<dbReference type="Pfam" id="PF03167">
    <property type="entry name" value="UDG"/>
    <property type="match status" value="1"/>
</dbReference>
<evidence type="ECO:0000256" key="5">
    <source>
        <dbReference type="ARBA" id="ARBA00022763"/>
    </source>
</evidence>
<dbReference type="InterPro" id="IPR005122">
    <property type="entry name" value="Uracil-DNA_glycosylase-like"/>
</dbReference>
<dbReference type="SMART" id="SM00987">
    <property type="entry name" value="UreE_C"/>
    <property type="match status" value="1"/>
</dbReference>
<evidence type="ECO:0000256" key="10">
    <source>
        <dbReference type="PROSITE-ProRule" id="PRU10072"/>
    </source>
</evidence>
<dbReference type="NCBIfam" id="NF003592">
    <property type="entry name" value="PRK05254.1-5"/>
    <property type="match status" value="1"/>
</dbReference>
<dbReference type="GO" id="GO:0006412">
    <property type="term" value="P:translation"/>
    <property type="evidence" value="ECO:0007669"/>
    <property type="project" value="InterPro"/>
</dbReference>
<dbReference type="PROSITE" id="PS00130">
    <property type="entry name" value="U_DNA_GLYCOSYLASE"/>
    <property type="match status" value="1"/>
</dbReference>
<dbReference type="GO" id="GO:0005634">
    <property type="term" value="C:nucleus"/>
    <property type="evidence" value="ECO:0007669"/>
    <property type="project" value="UniProtKB-SubCell"/>
</dbReference>
<dbReference type="Pfam" id="PF23943">
    <property type="entry name" value="PUS7L_N"/>
    <property type="match status" value="1"/>
</dbReference>
<dbReference type="Gene3D" id="1.10.1510.30">
    <property type="match status" value="1"/>
</dbReference>
<dbReference type="NCBIfam" id="NF003589">
    <property type="entry name" value="PRK05254.1-2"/>
    <property type="match status" value="1"/>
</dbReference>
<evidence type="ECO:0000256" key="7">
    <source>
        <dbReference type="ARBA" id="ARBA00023204"/>
    </source>
</evidence>
<dbReference type="FunFam" id="3.40.470.10:FF:000001">
    <property type="entry name" value="Uracil-DNA glycosylase"/>
    <property type="match status" value="1"/>
</dbReference>
<gene>
    <name evidence="14" type="ORF">GSBLH_T00002250001</name>
</gene>
<comment type="similarity">
    <text evidence="2">Belongs to the pseudouridine synthase TruD family.</text>
</comment>
<dbReference type="InterPro" id="IPR038340">
    <property type="entry name" value="MRP-L47_sf"/>
</dbReference>
<comment type="subcellular location">
    <subcellularLocation>
        <location evidence="9">Mitochondrion</location>
    </subcellularLocation>
    <subcellularLocation>
        <location evidence="9">Nucleus</location>
    </subcellularLocation>
</comment>
<dbReference type="InParanoid" id="D8M2A5"/>
<dbReference type="SMART" id="SM00986">
    <property type="entry name" value="UDG"/>
    <property type="match status" value="1"/>
</dbReference>
<dbReference type="InterPro" id="IPR056963">
    <property type="entry name" value="PUS7L_N"/>
</dbReference>
<dbReference type="Gene3D" id="3.40.470.10">
    <property type="entry name" value="Uracil-DNA glycosylase-like domain"/>
    <property type="match status" value="1"/>
</dbReference>
<dbReference type="Gene3D" id="3.30.70.3160">
    <property type="match status" value="1"/>
</dbReference>
<comment type="catalytic activity">
    <reaction evidence="1 9">
        <text>Hydrolyzes single-stranded DNA or mismatched double-stranded DNA and polynucleotides, releasing free uracil.</text>
        <dbReference type="EC" id="3.2.2.27"/>
    </reaction>
</comment>
<evidence type="ECO:0000313" key="15">
    <source>
        <dbReference type="Proteomes" id="UP000008312"/>
    </source>
</evidence>
<dbReference type="AlphaFoldDB" id="D8M2A5"/>